<evidence type="ECO:0000256" key="2">
    <source>
        <dbReference type="ARBA" id="ARBA00007663"/>
    </source>
</evidence>
<feature type="binding site" evidence="14">
    <location>
        <position position="66"/>
    </location>
    <ligand>
        <name>ATP</name>
        <dbReference type="ChEBI" id="CHEBI:30616"/>
    </ligand>
</feature>
<organism evidence="16 17">
    <name type="scientific">Halalkalibacter krulwichiae</name>
    <dbReference type="NCBI Taxonomy" id="199441"/>
    <lineage>
        <taxon>Bacteria</taxon>
        <taxon>Bacillati</taxon>
        <taxon>Bacillota</taxon>
        <taxon>Bacilli</taxon>
        <taxon>Bacillales</taxon>
        <taxon>Bacillaceae</taxon>
        <taxon>Halalkalibacter</taxon>
    </lineage>
</organism>
<dbReference type="InterPro" id="IPR010923">
    <property type="entry name" value="T(6)A37_SUA5"/>
</dbReference>
<evidence type="ECO:0000256" key="12">
    <source>
        <dbReference type="ARBA" id="ARBA00048366"/>
    </source>
</evidence>
<evidence type="ECO:0000256" key="14">
    <source>
        <dbReference type="PIRSR" id="PIRSR004930-1"/>
    </source>
</evidence>
<feature type="binding site" evidence="14">
    <location>
        <position position="151"/>
    </location>
    <ligand>
        <name>ATP</name>
        <dbReference type="ChEBI" id="CHEBI:30616"/>
    </ligand>
</feature>
<name>A0A1X9MH45_9BACI</name>
<sequence length="346" mass="37944">MSYKQTEFWIVDKFWEYEKQRQFIKDAALWIKKGEVVAFPTETVYGLGANALEEAAVKKIFEAKGRPSDNPLIVHIADTSQLSELVEEVPQVAQQLIKHFWPGPLTIILKKKQSVAESVTAGLDTVAVRMPNHPVALELLRDAGVPVAAPSANLSGKPSPTSGEHVYHDLQGRIAAILDGGQTGVGLESTVLDCTKDVPVLYRPGGATITEIEAIVGPIKVDPSLISKEEIPMSPGMKYTHYSPNGSFVLVQDQKKLVRLLAEAKASGKRTGVLTTEENRDKYEADVVVSCGKRDDLRSVANHLYESLRKFDLEEAEIIFSETFPNEELGIAIMNRLEKAAGGQIL</sequence>
<feature type="binding site" evidence="14">
    <location>
        <position position="125"/>
    </location>
    <ligand>
        <name>ATP</name>
        <dbReference type="ChEBI" id="CHEBI:30616"/>
    </ligand>
</feature>
<keyword evidence="5 13" id="KW-0963">Cytoplasm</keyword>
<dbReference type="RefSeq" id="WP_066154913.1">
    <property type="nucleotide sequence ID" value="NZ_CP020814.1"/>
</dbReference>
<dbReference type="InterPro" id="IPR005145">
    <property type="entry name" value="Sua5_C"/>
</dbReference>
<dbReference type="Proteomes" id="UP000193006">
    <property type="component" value="Chromosome"/>
</dbReference>
<comment type="subcellular location">
    <subcellularLocation>
        <location evidence="1 13">Cytoplasm</location>
    </subcellularLocation>
</comment>
<dbReference type="EMBL" id="CP020814">
    <property type="protein sequence ID" value="ARK32758.1"/>
    <property type="molecule type" value="Genomic_DNA"/>
</dbReference>
<feature type="binding site" evidence="14">
    <location>
        <position position="203"/>
    </location>
    <ligand>
        <name>ATP</name>
        <dbReference type="ChEBI" id="CHEBI:30616"/>
    </ligand>
</feature>
<dbReference type="AlphaFoldDB" id="A0A1X9MH45"/>
<dbReference type="InterPro" id="IPR050156">
    <property type="entry name" value="TC-AMP_synthase_SUA5"/>
</dbReference>
<dbReference type="PANTHER" id="PTHR17490">
    <property type="entry name" value="SUA5"/>
    <property type="match status" value="1"/>
</dbReference>
<evidence type="ECO:0000313" key="16">
    <source>
        <dbReference type="EMBL" id="ARK32758.1"/>
    </source>
</evidence>
<keyword evidence="7 13" id="KW-0819">tRNA processing</keyword>
<feature type="binding site" evidence="14">
    <location>
        <position position="149"/>
    </location>
    <ligand>
        <name>L-threonine</name>
        <dbReference type="ChEBI" id="CHEBI:57926"/>
    </ligand>
</feature>
<dbReference type="FunFam" id="3.40.50.11030:FF:000001">
    <property type="entry name" value="Threonylcarbamoyl-AMP synthase"/>
    <property type="match status" value="1"/>
</dbReference>
<dbReference type="SUPFAM" id="SSF55821">
    <property type="entry name" value="YrdC/RibB"/>
    <property type="match status" value="1"/>
</dbReference>
<feature type="binding site" evidence="14">
    <location>
        <position position="43"/>
    </location>
    <ligand>
        <name>L-threonine</name>
        <dbReference type="ChEBI" id="CHEBI:57926"/>
    </ligand>
</feature>
<dbReference type="KEGG" id="bkw:BkAM31D_24465"/>
<dbReference type="InterPro" id="IPR006070">
    <property type="entry name" value="Sua5-like_dom"/>
</dbReference>
<dbReference type="GO" id="GO:0061710">
    <property type="term" value="F:L-threonylcarbamoyladenylate synthase"/>
    <property type="evidence" value="ECO:0007669"/>
    <property type="project" value="UniProtKB-EC"/>
</dbReference>
<dbReference type="STRING" id="199441.BkAM31D_24465"/>
<evidence type="ECO:0000256" key="6">
    <source>
        <dbReference type="ARBA" id="ARBA00022679"/>
    </source>
</evidence>
<dbReference type="Gene3D" id="3.40.50.11030">
    <property type="entry name" value="Threonylcarbamoyl-AMP synthase, C-terminal domain"/>
    <property type="match status" value="1"/>
</dbReference>
<dbReference type="Pfam" id="PF03481">
    <property type="entry name" value="Sua5_C"/>
    <property type="match status" value="1"/>
</dbReference>
<feature type="binding site" evidence="14">
    <location>
        <position position="129"/>
    </location>
    <ligand>
        <name>L-threonine</name>
        <dbReference type="ChEBI" id="CHEBI:57926"/>
    </ligand>
</feature>
<evidence type="ECO:0000259" key="15">
    <source>
        <dbReference type="PROSITE" id="PS51163"/>
    </source>
</evidence>
<evidence type="ECO:0000256" key="5">
    <source>
        <dbReference type="ARBA" id="ARBA00022490"/>
    </source>
</evidence>
<evidence type="ECO:0000256" key="11">
    <source>
        <dbReference type="ARBA" id="ARBA00029774"/>
    </source>
</evidence>
<feature type="binding site" evidence="14">
    <location>
        <position position="159"/>
    </location>
    <ligand>
        <name>ATP</name>
        <dbReference type="ChEBI" id="CHEBI:30616"/>
    </ligand>
</feature>
<dbReference type="GO" id="GO:0005524">
    <property type="term" value="F:ATP binding"/>
    <property type="evidence" value="ECO:0007669"/>
    <property type="project" value="UniProtKB-UniRule"/>
</dbReference>
<feature type="binding site" evidence="14">
    <location>
        <position position="75"/>
    </location>
    <ligand>
        <name>L-threonine</name>
        <dbReference type="ChEBI" id="CHEBI:57926"/>
    </ligand>
</feature>
<keyword evidence="8 13" id="KW-0548">Nucleotidyltransferase</keyword>
<evidence type="ECO:0000313" key="17">
    <source>
        <dbReference type="Proteomes" id="UP000193006"/>
    </source>
</evidence>
<evidence type="ECO:0000256" key="13">
    <source>
        <dbReference type="PIRNR" id="PIRNR004930"/>
    </source>
</evidence>
<keyword evidence="9 13" id="KW-0547">Nucleotide-binding</keyword>
<feature type="binding site" evidence="14">
    <location>
        <position position="242"/>
    </location>
    <ligand>
        <name>ATP</name>
        <dbReference type="ChEBI" id="CHEBI:30616"/>
    </ligand>
</feature>
<dbReference type="GO" id="GO:0000049">
    <property type="term" value="F:tRNA binding"/>
    <property type="evidence" value="ECO:0007669"/>
    <property type="project" value="TreeGrafter"/>
</dbReference>
<dbReference type="GO" id="GO:0005737">
    <property type="term" value="C:cytoplasm"/>
    <property type="evidence" value="ECO:0007669"/>
    <property type="project" value="UniProtKB-SubCell"/>
</dbReference>
<comment type="similarity">
    <text evidence="2 13">Belongs to the SUA5 family.</text>
</comment>
<evidence type="ECO:0000256" key="3">
    <source>
        <dbReference type="ARBA" id="ARBA00012584"/>
    </source>
</evidence>
<evidence type="ECO:0000256" key="7">
    <source>
        <dbReference type="ARBA" id="ARBA00022694"/>
    </source>
</evidence>
<proteinExistence type="inferred from homology"/>
<dbReference type="InterPro" id="IPR017945">
    <property type="entry name" value="DHBP_synth_RibB-like_a/b_dom"/>
</dbReference>
<dbReference type="EC" id="2.7.7.87" evidence="3 13"/>
<dbReference type="PIRSF" id="PIRSF004930">
    <property type="entry name" value="Tln_factor_SUA5"/>
    <property type="match status" value="1"/>
</dbReference>
<evidence type="ECO:0000256" key="9">
    <source>
        <dbReference type="ARBA" id="ARBA00022741"/>
    </source>
</evidence>
<reference evidence="16 17" key="1">
    <citation type="submission" date="2017-04" db="EMBL/GenBank/DDBJ databases">
        <title>Bacillus krulwichiae AM31D Genome sequencing and assembly.</title>
        <authorList>
            <person name="Krulwich T.A."/>
            <person name="Anastor L."/>
            <person name="Ehrlich R."/>
            <person name="Ehrlich G.D."/>
            <person name="Janto B."/>
        </authorList>
    </citation>
    <scope>NUCLEOTIDE SEQUENCE [LARGE SCALE GENOMIC DNA]</scope>
    <source>
        <strain evidence="16 17">AM31D</strain>
    </source>
</reference>
<comment type="catalytic activity">
    <reaction evidence="12 13">
        <text>L-threonine + hydrogencarbonate + ATP = L-threonylcarbamoyladenylate + diphosphate + H2O</text>
        <dbReference type="Rhea" id="RHEA:36407"/>
        <dbReference type="ChEBI" id="CHEBI:15377"/>
        <dbReference type="ChEBI" id="CHEBI:17544"/>
        <dbReference type="ChEBI" id="CHEBI:30616"/>
        <dbReference type="ChEBI" id="CHEBI:33019"/>
        <dbReference type="ChEBI" id="CHEBI:57926"/>
        <dbReference type="ChEBI" id="CHEBI:73682"/>
        <dbReference type="EC" id="2.7.7.87"/>
    </reaction>
</comment>
<evidence type="ECO:0000256" key="8">
    <source>
        <dbReference type="ARBA" id="ARBA00022695"/>
    </source>
</evidence>
<dbReference type="Gene3D" id="3.90.870.10">
    <property type="entry name" value="DHBP synthase"/>
    <property type="match status" value="1"/>
</dbReference>
<feature type="binding site" evidence="14">
    <location>
        <position position="70"/>
    </location>
    <ligand>
        <name>ATP</name>
        <dbReference type="ChEBI" id="CHEBI:30616"/>
    </ligand>
</feature>
<dbReference type="InterPro" id="IPR038385">
    <property type="entry name" value="Sua5/YwlC_C"/>
</dbReference>
<gene>
    <name evidence="16" type="primary">ywlC</name>
    <name evidence="16" type="ORF">BkAM31D_24465</name>
</gene>
<dbReference type="GO" id="GO:0003725">
    <property type="term" value="F:double-stranded RNA binding"/>
    <property type="evidence" value="ECO:0007669"/>
    <property type="project" value="UniProtKB-UniRule"/>
</dbReference>
<dbReference type="GO" id="GO:0006450">
    <property type="term" value="P:regulation of translational fidelity"/>
    <property type="evidence" value="ECO:0007669"/>
    <property type="project" value="TreeGrafter"/>
</dbReference>
<dbReference type="Pfam" id="PF01300">
    <property type="entry name" value="Sua5_yciO_yrdC"/>
    <property type="match status" value="1"/>
</dbReference>
<dbReference type="PROSITE" id="PS51163">
    <property type="entry name" value="YRDC"/>
    <property type="match status" value="1"/>
</dbReference>
<protein>
    <recommendedName>
        <fullName evidence="4 13">Threonylcarbamoyl-AMP synthase</fullName>
        <shortName evidence="13">TC-AMP synthase</shortName>
        <ecNumber evidence="3 13">2.7.7.87</ecNumber>
    </recommendedName>
    <alternativeName>
        <fullName evidence="11 13">L-threonylcarbamoyladenylate synthase</fullName>
    </alternativeName>
</protein>
<accession>A0A1X9MH45</accession>
<feature type="binding site" evidence="14">
    <location>
        <position position="189"/>
    </location>
    <ligand>
        <name>L-threonine</name>
        <dbReference type="ChEBI" id="CHEBI:57926"/>
    </ligand>
</feature>
<feature type="domain" description="YrdC-like" evidence="15">
    <location>
        <begin position="21"/>
        <end position="207"/>
    </location>
</feature>
<evidence type="ECO:0000256" key="4">
    <source>
        <dbReference type="ARBA" id="ARBA00015492"/>
    </source>
</evidence>
<evidence type="ECO:0000256" key="1">
    <source>
        <dbReference type="ARBA" id="ARBA00004496"/>
    </source>
</evidence>
<dbReference type="FunFam" id="3.90.870.10:FF:000008">
    <property type="entry name" value="Threonylcarbamoyl-AMP synthase"/>
    <property type="match status" value="1"/>
</dbReference>
<comment type="function">
    <text evidence="13">Required for the formation of a threonylcarbamoyl group on adenosine at position 37 (t(6)A37) in tRNAs that read codons beginning with adenine.</text>
</comment>
<dbReference type="PANTHER" id="PTHR17490:SF16">
    <property type="entry name" value="THREONYLCARBAMOYL-AMP SYNTHASE"/>
    <property type="match status" value="1"/>
</dbReference>
<evidence type="ECO:0000256" key="10">
    <source>
        <dbReference type="ARBA" id="ARBA00022840"/>
    </source>
</evidence>
<keyword evidence="6 13" id="KW-0808">Transferase</keyword>
<dbReference type="GO" id="GO:0008033">
    <property type="term" value="P:tRNA processing"/>
    <property type="evidence" value="ECO:0007669"/>
    <property type="project" value="UniProtKB-KW"/>
</dbReference>
<keyword evidence="17" id="KW-1185">Reference proteome</keyword>
<dbReference type="NCBIfam" id="TIGR00057">
    <property type="entry name" value="L-threonylcarbamoyladenylate synthase"/>
    <property type="match status" value="1"/>
</dbReference>
<keyword evidence="10 13" id="KW-0067">ATP-binding</keyword>